<dbReference type="CDD" id="cd07129">
    <property type="entry name" value="ALDH_KGSADH"/>
    <property type="match status" value="1"/>
</dbReference>
<dbReference type="InterPro" id="IPR016161">
    <property type="entry name" value="Ald_DH/histidinol_DH"/>
</dbReference>
<protein>
    <submittedName>
        <fullName evidence="3">Aldehyde dehydrogenase (NADP(+))</fullName>
    </submittedName>
</protein>
<dbReference type="Gene3D" id="3.40.605.10">
    <property type="entry name" value="Aldehyde Dehydrogenase, Chain A, domain 1"/>
    <property type="match status" value="1"/>
</dbReference>
<gene>
    <name evidence="3" type="ORF">QNI14_05090</name>
</gene>
<dbReference type="InterPro" id="IPR015590">
    <property type="entry name" value="Aldehyde_DH_dom"/>
</dbReference>
<dbReference type="InterPro" id="IPR044151">
    <property type="entry name" value="ALDH_KGSADH"/>
</dbReference>
<dbReference type="InterPro" id="IPR016162">
    <property type="entry name" value="Ald_DH_N"/>
</dbReference>
<dbReference type="Proteomes" id="UP001321481">
    <property type="component" value="Unassembled WGS sequence"/>
</dbReference>
<feature type="domain" description="Aldehyde dehydrogenase" evidence="2">
    <location>
        <begin position="2"/>
        <end position="270"/>
    </location>
</feature>
<dbReference type="InterPro" id="IPR016163">
    <property type="entry name" value="Ald_DH_C"/>
</dbReference>
<keyword evidence="4" id="KW-1185">Reference proteome</keyword>
<evidence type="ECO:0000256" key="1">
    <source>
        <dbReference type="ARBA" id="ARBA00023002"/>
    </source>
</evidence>
<organism evidence="3 4">
    <name type="scientific">Microbacterium dauci</name>
    <dbReference type="NCBI Taxonomy" id="3048008"/>
    <lineage>
        <taxon>Bacteria</taxon>
        <taxon>Bacillati</taxon>
        <taxon>Actinomycetota</taxon>
        <taxon>Actinomycetes</taxon>
        <taxon>Micrococcales</taxon>
        <taxon>Microbacteriaceae</taxon>
        <taxon>Microbacterium</taxon>
    </lineage>
</organism>
<accession>A0ABT6ZDW3</accession>
<dbReference type="InterPro" id="IPR050740">
    <property type="entry name" value="Aldehyde_DH_Superfamily"/>
</dbReference>
<dbReference type="EMBL" id="JASJND010000004">
    <property type="protein sequence ID" value="MDJ1113822.1"/>
    <property type="molecule type" value="Genomic_DNA"/>
</dbReference>
<keyword evidence="1" id="KW-0560">Oxidoreductase</keyword>
<dbReference type="Pfam" id="PF00171">
    <property type="entry name" value="Aldedh"/>
    <property type="match status" value="1"/>
</dbReference>
<reference evidence="3 4" key="1">
    <citation type="submission" date="2023-05" db="EMBL/GenBank/DDBJ databases">
        <title>Microbacterium dauci sp.nov., Isolated from Carrot Rhizosphere Soil.</title>
        <authorList>
            <person name="Xiao Z."/>
            <person name="Zheng J."/>
        </authorList>
    </citation>
    <scope>NUCLEOTIDE SEQUENCE [LARGE SCALE GENOMIC DNA]</scope>
    <source>
        <strain evidence="3 4">LX3-4</strain>
    </source>
</reference>
<dbReference type="RefSeq" id="WP_283715311.1">
    <property type="nucleotide sequence ID" value="NZ_JASJND010000004.1"/>
</dbReference>
<comment type="caution">
    <text evidence="3">The sequence shown here is derived from an EMBL/GenBank/DDBJ whole genome shotgun (WGS) entry which is preliminary data.</text>
</comment>
<dbReference type="PANTHER" id="PTHR43353:SF3">
    <property type="entry name" value="ALDEHYDE DEHYDROGENASE-RELATED"/>
    <property type="match status" value="1"/>
</dbReference>
<dbReference type="Gene3D" id="3.40.309.10">
    <property type="entry name" value="Aldehyde Dehydrogenase, Chain A, domain 2"/>
    <property type="match status" value="1"/>
</dbReference>
<name>A0ABT6ZDW3_9MICO</name>
<dbReference type="SUPFAM" id="SSF53720">
    <property type="entry name" value="ALDH-like"/>
    <property type="match status" value="1"/>
</dbReference>
<evidence type="ECO:0000313" key="4">
    <source>
        <dbReference type="Proteomes" id="UP001321481"/>
    </source>
</evidence>
<dbReference type="PANTHER" id="PTHR43353">
    <property type="entry name" value="SUCCINATE-SEMIALDEHYDE DEHYDROGENASE, MITOCHONDRIAL"/>
    <property type="match status" value="1"/>
</dbReference>
<proteinExistence type="predicted"/>
<sequence>MSVDDVVAAATAAVPAVGTATDHDRARWLRAVADRLDENAPELVALADEETHLGAPRLSGEVTRTTNQLRLFTEVITEGSYLEAVIDHARPDATPPQPDLRRMLRPLGPVAVFAASNFPFAFSVAGGDTASALAVGCPVVVKAHPAHPELSRRTAAVVQAALADAGAPAGAFGIVEGFDAGPALVQHPAVTAVAFTGSTEGGRALFDLAAGRQTPIPFYGELGSINPVVVFPAADQHRGTELAAGLVASMTLGAGQFCTKPGVVFVPRASSLESALDVPATSPQMLTPAMQAAFDRGVDDLLATPGVELIAGVRGGPLVAAAEAATVIATPELLRTEVFGAVTLLVRYDDASLPVALDSLEGSLTATVHADASDDVSDVVPRLERLAGRVLFDGWPTGVAVTWSQHHGGPFPATTSQFTSVGATAVRRFLRPIAYQNAPDLLLPPALQERNPLGVPRRVDGVLEPESTPVVRA</sequence>
<evidence type="ECO:0000259" key="2">
    <source>
        <dbReference type="Pfam" id="PF00171"/>
    </source>
</evidence>
<evidence type="ECO:0000313" key="3">
    <source>
        <dbReference type="EMBL" id="MDJ1113822.1"/>
    </source>
</evidence>